<evidence type="ECO:0000313" key="4">
    <source>
        <dbReference type="EMBL" id="SEF74654.1"/>
    </source>
</evidence>
<dbReference type="InterPro" id="IPR020843">
    <property type="entry name" value="ER"/>
</dbReference>
<dbReference type="NCBIfam" id="TIGR02824">
    <property type="entry name" value="quinone_pig3"/>
    <property type="match status" value="1"/>
</dbReference>
<feature type="domain" description="Enoyl reductase (ER)" evidence="3">
    <location>
        <begin position="10"/>
        <end position="320"/>
    </location>
</feature>
<reference evidence="5" key="1">
    <citation type="submission" date="2016-10" db="EMBL/GenBank/DDBJ databases">
        <authorList>
            <person name="Varghese N."/>
            <person name="Submissions S."/>
        </authorList>
    </citation>
    <scope>NUCLEOTIDE SEQUENCE [LARGE SCALE GENOMIC DNA]</scope>
    <source>
        <strain evidence="5">DSM 22361</strain>
    </source>
</reference>
<dbReference type="Gene3D" id="3.90.180.10">
    <property type="entry name" value="Medium-chain alcohol dehydrogenases, catalytic domain"/>
    <property type="match status" value="1"/>
</dbReference>
<dbReference type="GO" id="GO:0070402">
    <property type="term" value="F:NADPH binding"/>
    <property type="evidence" value="ECO:0007669"/>
    <property type="project" value="TreeGrafter"/>
</dbReference>
<name>A0A1H5UI00_9SPHI</name>
<dbReference type="PANTHER" id="PTHR48106">
    <property type="entry name" value="QUINONE OXIDOREDUCTASE PIG3-RELATED"/>
    <property type="match status" value="1"/>
</dbReference>
<dbReference type="InterPro" id="IPR013154">
    <property type="entry name" value="ADH-like_N"/>
</dbReference>
<dbReference type="EMBL" id="FNUT01000002">
    <property type="protein sequence ID" value="SEF74654.1"/>
    <property type="molecule type" value="Genomic_DNA"/>
</dbReference>
<dbReference type="SMART" id="SM00829">
    <property type="entry name" value="PKS_ER"/>
    <property type="match status" value="1"/>
</dbReference>
<dbReference type="OrthoDB" id="9787435at2"/>
<dbReference type="Gene3D" id="3.40.50.720">
    <property type="entry name" value="NAD(P)-binding Rossmann-like Domain"/>
    <property type="match status" value="1"/>
</dbReference>
<gene>
    <name evidence="4" type="ORF">SAMN05421877_102305</name>
</gene>
<evidence type="ECO:0000256" key="1">
    <source>
        <dbReference type="ARBA" id="ARBA00022857"/>
    </source>
</evidence>
<dbReference type="AlphaFoldDB" id="A0A1H5UI00"/>
<keyword evidence="2" id="KW-0560">Oxidoreductase</keyword>
<dbReference type="InterPro" id="IPR036291">
    <property type="entry name" value="NAD(P)-bd_dom_sf"/>
</dbReference>
<dbReference type="InterPro" id="IPR011032">
    <property type="entry name" value="GroES-like_sf"/>
</dbReference>
<keyword evidence="1" id="KW-0521">NADP</keyword>
<organism evidence="4 5">
    <name type="scientific">Sphingobacterium lactis</name>
    <dbReference type="NCBI Taxonomy" id="797291"/>
    <lineage>
        <taxon>Bacteria</taxon>
        <taxon>Pseudomonadati</taxon>
        <taxon>Bacteroidota</taxon>
        <taxon>Sphingobacteriia</taxon>
        <taxon>Sphingobacteriales</taxon>
        <taxon>Sphingobacteriaceae</taxon>
        <taxon>Sphingobacterium</taxon>
    </lineage>
</organism>
<protein>
    <submittedName>
        <fullName evidence="4">NADPH2:quinone reductase</fullName>
    </submittedName>
</protein>
<evidence type="ECO:0000256" key="2">
    <source>
        <dbReference type="ARBA" id="ARBA00023002"/>
    </source>
</evidence>
<dbReference type="GO" id="GO:0016651">
    <property type="term" value="F:oxidoreductase activity, acting on NAD(P)H"/>
    <property type="evidence" value="ECO:0007669"/>
    <property type="project" value="TreeGrafter"/>
</dbReference>
<proteinExistence type="predicted"/>
<dbReference type="Proteomes" id="UP000236731">
    <property type="component" value="Unassembled WGS sequence"/>
</dbReference>
<dbReference type="PANTHER" id="PTHR48106:SF8">
    <property type="entry name" value="OS02G0805600 PROTEIN"/>
    <property type="match status" value="1"/>
</dbReference>
<dbReference type="SUPFAM" id="SSF51735">
    <property type="entry name" value="NAD(P)-binding Rossmann-fold domains"/>
    <property type="match status" value="1"/>
</dbReference>
<dbReference type="CDD" id="cd05276">
    <property type="entry name" value="p53_inducible_oxidoreductase"/>
    <property type="match status" value="1"/>
</dbReference>
<dbReference type="InterPro" id="IPR014189">
    <property type="entry name" value="Quinone_OxRdtase_PIG3"/>
</dbReference>
<evidence type="ECO:0000313" key="5">
    <source>
        <dbReference type="Proteomes" id="UP000236731"/>
    </source>
</evidence>
<accession>A0A1H5UI00</accession>
<sequence length="324" mass="34631">MRAARMNGFGGPEVFDVVELPGLKPGIGEVLIAVAAAGINRPDVFQRKGNYPAPSGVPADIPGLEISGIVQEVGEGVEDLQVGDAVMALLAGGGYATEAVVPADHCILKPEMLSFEEAAAIPETTYTVWHNLFERGHLAKNERVLIHGGTGGIGTTAIQLAKAIGAEVITTVGSAEKKEIALSLGADLVLNYQEEDFASVLKESGVDVVLDSIGGDYFAKHLDILRPDGRLVHINAVQGAKVELNLLKMMQKRITITGSTLRARDKSFKTQLTRAVVTHVLPLIERGEFKPLINRVYPLSAVSEAHAYFETADQYGKIVLNMKS</sequence>
<dbReference type="RefSeq" id="WP_103905316.1">
    <property type="nucleotide sequence ID" value="NZ_CP049246.1"/>
</dbReference>
<dbReference type="Pfam" id="PF08240">
    <property type="entry name" value="ADH_N"/>
    <property type="match status" value="1"/>
</dbReference>
<dbReference type="SUPFAM" id="SSF50129">
    <property type="entry name" value="GroES-like"/>
    <property type="match status" value="1"/>
</dbReference>
<evidence type="ECO:0000259" key="3">
    <source>
        <dbReference type="SMART" id="SM00829"/>
    </source>
</evidence>
<dbReference type="InterPro" id="IPR013149">
    <property type="entry name" value="ADH-like_C"/>
</dbReference>
<dbReference type="Pfam" id="PF00107">
    <property type="entry name" value="ADH_zinc_N"/>
    <property type="match status" value="1"/>
</dbReference>
<keyword evidence="5" id="KW-1185">Reference proteome</keyword>